<organism evidence="15 16">
    <name type="scientific">Adhaeribacter swui</name>
    <dbReference type="NCBI Taxonomy" id="2086471"/>
    <lineage>
        <taxon>Bacteria</taxon>
        <taxon>Pseudomonadati</taxon>
        <taxon>Bacteroidota</taxon>
        <taxon>Cytophagia</taxon>
        <taxon>Cytophagales</taxon>
        <taxon>Hymenobacteraceae</taxon>
        <taxon>Adhaeribacter</taxon>
    </lineage>
</organism>
<dbReference type="GO" id="GO:0030246">
    <property type="term" value="F:carbohydrate binding"/>
    <property type="evidence" value="ECO:0007669"/>
    <property type="project" value="InterPro"/>
</dbReference>
<dbReference type="Gene3D" id="2.60.120.430">
    <property type="entry name" value="Galactose-binding lectin"/>
    <property type="match status" value="1"/>
</dbReference>
<keyword evidence="4" id="KW-0964">Secreted</keyword>
<protein>
    <submittedName>
        <fullName evidence="15">DNRLRE domain-containing protein</fullName>
    </submittedName>
</protein>
<dbReference type="KEGG" id="aswu:HUW51_17495"/>
<feature type="domain" description="Carbohydrate-binding module family 96" evidence="14">
    <location>
        <begin position="701"/>
        <end position="862"/>
    </location>
</feature>
<dbReference type="InterPro" id="IPR026444">
    <property type="entry name" value="Secre_tail"/>
</dbReference>
<keyword evidence="16" id="KW-1185">Reference proteome</keyword>
<dbReference type="InterPro" id="IPR008979">
    <property type="entry name" value="Galactose-bd-like_sf"/>
</dbReference>
<dbReference type="Pfam" id="PF11721">
    <property type="entry name" value="Malectin"/>
    <property type="match status" value="1"/>
</dbReference>
<dbReference type="InterPro" id="IPR022519">
    <property type="entry name" value="Gloeo/Verruco_rpt"/>
</dbReference>
<dbReference type="EMBL" id="CP055156">
    <property type="protein sequence ID" value="QNF34430.1"/>
    <property type="molecule type" value="Genomic_DNA"/>
</dbReference>
<dbReference type="Pfam" id="PF24517">
    <property type="entry name" value="CBM96"/>
    <property type="match status" value="1"/>
</dbReference>
<dbReference type="PANTHER" id="PTHR13460:SF0">
    <property type="entry name" value="MALECTIN"/>
    <property type="match status" value="1"/>
</dbReference>
<dbReference type="NCBIfam" id="TIGR04183">
    <property type="entry name" value="Por_Secre_tail"/>
    <property type="match status" value="1"/>
</dbReference>
<dbReference type="SUPFAM" id="SSF63829">
    <property type="entry name" value="Calcium-dependent phosphotriesterase"/>
    <property type="match status" value="1"/>
</dbReference>
<dbReference type="GO" id="GO:0005576">
    <property type="term" value="C:extracellular region"/>
    <property type="evidence" value="ECO:0007669"/>
    <property type="project" value="UniProtKB-SubCell"/>
</dbReference>
<keyword evidence="9" id="KW-0472">Membrane</keyword>
<reference evidence="15 16" key="1">
    <citation type="journal article" date="2018" name="Int. J. Syst. Evol. Microbiol.">
        <title>Adhaeribacter swui sp. nov., isolated from wet mud.</title>
        <authorList>
            <person name="Kim D.U."/>
            <person name="Kim K.W."/>
            <person name="Kang M.S."/>
            <person name="Kim J.Y."/>
            <person name="Jang J.H."/>
            <person name="Kim M.K."/>
        </authorList>
    </citation>
    <scope>NUCLEOTIDE SEQUENCE [LARGE SCALE GENOMIC DNA]</scope>
    <source>
        <strain evidence="15 16">KCTC 52873</strain>
    </source>
</reference>
<evidence type="ECO:0000256" key="11">
    <source>
        <dbReference type="ARBA" id="ARBA00023277"/>
    </source>
</evidence>
<evidence type="ECO:0000313" key="16">
    <source>
        <dbReference type="Proteomes" id="UP000515237"/>
    </source>
</evidence>
<sequence length="1110" mass="117996">MANRGGNYYNGSIFKITPDGKFTVLHHFNYNYNEGAQPKGGLVQGVDGSFYGMTQYKGKNNAGTIFKLTATGTFTLLHHFNSATDGGTPYGNLVQGTNGLLYGMTTAGGKYKSGTVFSITPDGTFTVLRHLEPTLDGGKPSGSLMIGQDDYLYSMTSKGGKNNYGTIFKINFNGTFAVLRHLTYSDGINPQGSLVHGPDGSAYGMTARGGAKNLGTYFKIKPDGTFTVISYLRQSLPFRHNSSLVPDGEGNFYGMAHKDGARGGGSIFKITLSGVISVLVEFPDISKPLAPQGSLVQARDGRFYGLAGGNSSIFRMCQDDFSGVTGLDFYTAGDLNSALGNSKGNLIQATDGNFYGMTIRGGAFNSGSIFKVTPSSIIQVLHPFKTQMDGGTPYGSLVQGKDGNFYGMTSEGGTNAHEPGGTIFKMTPDGTFTVLKKLNSKIGSSPYGNLIQAQDGNFYGMTTYGGENKSGTIFKITAAGDLTVLHHFKTNTEGAIPLGSLIQGQDGNLYGMTATGGKGTDNAGAIFKITVGGIFTVLHDFDYTADGGNPSADLVQGSDDSFYGMTSRGGTYNAGTIFRITASGAFTILRHFNPSSDGANPTGNLVVQKANPDAHSQNVLVVANTAKSITLQASVPGSPISYAIQSPPKYGTLTGSGANYTYLPQAGFTGSDSFTFTATWGCQTSAITRVFISVTGNQATIPLSAIADTYVHNGSYVNTNFGQAPALVVKGNPQNGYARSSYLKFSLEQISSVRSAKLRIYGNNTENNSAIMTSVYGVEPDNWTETGLTWNNAPLATSPALSSVAVTNEAKYYEWDVTSFVQAQLAGDKTVSLLLQDAANQNRKLEFNSRENTLNPPQLLIESASVRTIRLNSGGNAVNTSMGNFSEDAYYSGATTITTSTAAIANTQDDELYQTTRKAEVTGGSFAYALPVSNGTYTVKLHLVELAFTSNGRRKFNVSAEGISWLTNYDIYAAAGGAKKAIVASKTIMVQDGMLNLNFVSVVDKASIAAIEISPVTTGARLAVVEAKESSHAQLYPNPATNKIRVRLSQPVQQISTFITDITGVKYQFNTHQQLNATILEVPVSSLPPAVYLLHLHLGQDQQIFKFIKQ</sequence>
<evidence type="ECO:0000259" key="13">
    <source>
        <dbReference type="Pfam" id="PF18962"/>
    </source>
</evidence>
<gene>
    <name evidence="15" type="ORF">HUW51_17495</name>
</gene>
<evidence type="ECO:0000259" key="14">
    <source>
        <dbReference type="Pfam" id="PF24517"/>
    </source>
</evidence>
<feature type="domain" description="Malectin" evidence="12">
    <location>
        <begin position="869"/>
        <end position="1003"/>
    </location>
</feature>
<dbReference type="InterPro" id="IPR039155">
    <property type="entry name" value="MLEC"/>
</dbReference>
<dbReference type="Gene3D" id="2.60.40.3440">
    <property type="match status" value="1"/>
</dbReference>
<feature type="domain" description="Secretion system C-terminal sorting" evidence="13">
    <location>
        <begin position="1035"/>
        <end position="1108"/>
    </location>
</feature>
<evidence type="ECO:0000256" key="3">
    <source>
        <dbReference type="ARBA" id="ARBA00009141"/>
    </source>
</evidence>
<dbReference type="NCBIfam" id="TIGR03803">
    <property type="entry name" value="Gloeo_Verruco"/>
    <property type="match status" value="11"/>
</dbReference>
<evidence type="ECO:0000256" key="6">
    <source>
        <dbReference type="ARBA" id="ARBA00022729"/>
    </source>
</evidence>
<evidence type="ECO:0000256" key="9">
    <source>
        <dbReference type="ARBA" id="ARBA00023136"/>
    </source>
</evidence>
<dbReference type="PANTHER" id="PTHR13460">
    <property type="match status" value="1"/>
</dbReference>
<evidence type="ECO:0000256" key="8">
    <source>
        <dbReference type="ARBA" id="ARBA00022989"/>
    </source>
</evidence>
<dbReference type="Proteomes" id="UP000515237">
    <property type="component" value="Chromosome"/>
</dbReference>
<dbReference type="GO" id="GO:0016020">
    <property type="term" value="C:membrane"/>
    <property type="evidence" value="ECO:0007669"/>
    <property type="project" value="TreeGrafter"/>
</dbReference>
<keyword evidence="7" id="KW-0256">Endoplasmic reticulum</keyword>
<comment type="similarity">
    <text evidence="3">Belongs to the malectin family.</text>
</comment>
<dbReference type="InterPro" id="IPR021720">
    <property type="entry name" value="Malectin_dom"/>
</dbReference>
<comment type="subcellular location">
    <subcellularLocation>
        <location evidence="1">Endoplasmic reticulum membrane</location>
        <topology evidence="1">Single-pass type I membrane protein</topology>
    </subcellularLocation>
    <subcellularLocation>
        <location evidence="2">Secreted</location>
    </subcellularLocation>
</comment>
<evidence type="ECO:0000256" key="1">
    <source>
        <dbReference type="ARBA" id="ARBA00004115"/>
    </source>
</evidence>
<dbReference type="SUPFAM" id="SSF49785">
    <property type="entry name" value="Galactose-binding domain-like"/>
    <property type="match status" value="1"/>
</dbReference>
<keyword evidence="5" id="KW-0812">Transmembrane</keyword>
<keyword evidence="11" id="KW-0119">Carbohydrate metabolism</keyword>
<keyword evidence="10" id="KW-0325">Glycoprotein</keyword>
<proteinExistence type="inferred from homology"/>
<dbReference type="Pfam" id="PF18962">
    <property type="entry name" value="Por_Secre_tail"/>
    <property type="match status" value="1"/>
</dbReference>
<dbReference type="AlphaFoldDB" id="A0A7G7GB96"/>
<dbReference type="InterPro" id="IPR055372">
    <property type="entry name" value="CBM96"/>
</dbReference>
<keyword evidence="8" id="KW-1133">Transmembrane helix</keyword>
<evidence type="ECO:0000313" key="15">
    <source>
        <dbReference type="EMBL" id="QNF34430.1"/>
    </source>
</evidence>
<evidence type="ECO:0000256" key="7">
    <source>
        <dbReference type="ARBA" id="ARBA00022824"/>
    </source>
</evidence>
<evidence type="ECO:0000256" key="2">
    <source>
        <dbReference type="ARBA" id="ARBA00004613"/>
    </source>
</evidence>
<evidence type="ECO:0000259" key="12">
    <source>
        <dbReference type="Pfam" id="PF11721"/>
    </source>
</evidence>
<dbReference type="Pfam" id="PF17963">
    <property type="entry name" value="Big_9"/>
    <property type="match status" value="1"/>
</dbReference>
<evidence type="ECO:0000256" key="10">
    <source>
        <dbReference type="ARBA" id="ARBA00023180"/>
    </source>
</evidence>
<name>A0A7G7GB96_9BACT</name>
<evidence type="ECO:0000256" key="5">
    <source>
        <dbReference type="ARBA" id="ARBA00022692"/>
    </source>
</evidence>
<accession>A0A7G7GB96</accession>
<keyword evidence="6" id="KW-0732">Signal</keyword>
<dbReference type="NCBIfam" id="NF033679">
    <property type="entry name" value="DNRLRE_dom"/>
    <property type="match status" value="1"/>
</dbReference>
<evidence type="ECO:0000256" key="4">
    <source>
        <dbReference type="ARBA" id="ARBA00022525"/>
    </source>
</evidence>